<comment type="caution">
    <text evidence="2">The sequence shown here is derived from an EMBL/GenBank/DDBJ whole genome shotgun (WGS) entry which is preliminary data.</text>
</comment>
<protein>
    <submittedName>
        <fullName evidence="2">Uncharacterized protein</fullName>
    </submittedName>
</protein>
<dbReference type="AlphaFoldDB" id="A0A4S2LRS3"/>
<evidence type="ECO:0000256" key="1">
    <source>
        <dbReference type="SAM" id="Phobius"/>
    </source>
</evidence>
<name>A0A4S2LRS3_OPIFE</name>
<keyword evidence="1" id="KW-1133">Transmembrane helix</keyword>
<sequence length="119" mass="13393">MGLTFGQEKVPLLLIYRFSYFFSMCVHVWPNVVSSKLHSYGGLLLVMELILVGAEVLILRLLDNNNTYRSCYRNKCSNNQIQPEKRWLASGPKPRCANPVILMQTGLVGQQGGKCIFGV</sequence>
<feature type="transmembrane region" description="Helical" evidence="1">
    <location>
        <begin position="12"/>
        <end position="30"/>
    </location>
</feature>
<keyword evidence="3" id="KW-1185">Reference proteome</keyword>
<accession>A0A4S2LRS3</accession>
<keyword evidence="1" id="KW-0812">Transmembrane</keyword>
<evidence type="ECO:0000313" key="3">
    <source>
        <dbReference type="Proteomes" id="UP000308267"/>
    </source>
</evidence>
<dbReference type="Proteomes" id="UP000308267">
    <property type="component" value="Unassembled WGS sequence"/>
</dbReference>
<evidence type="ECO:0000313" key="2">
    <source>
        <dbReference type="EMBL" id="TGZ63718.1"/>
    </source>
</evidence>
<organism evidence="2 3">
    <name type="scientific">Opisthorchis felineus</name>
    <dbReference type="NCBI Taxonomy" id="147828"/>
    <lineage>
        <taxon>Eukaryota</taxon>
        <taxon>Metazoa</taxon>
        <taxon>Spiralia</taxon>
        <taxon>Lophotrochozoa</taxon>
        <taxon>Platyhelminthes</taxon>
        <taxon>Trematoda</taxon>
        <taxon>Digenea</taxon>
        <taxon>Opisthorchiida</taxon>
        <taxon>Opisthorchiata</taxon>
        <taxon>Opisthorchiidae</taxon>
        <taxon>Opisthorchis</taxon>
    </lineage>
</organism>
<feature type="transmembrane region" description="Helical" evidence="1">
    <location>
        <begin position="42"/>
        <end position="62"/>
    </location>
</feature>
<dbReference type="EMBL" id="SJOL01007090">
    <property type="protein sequence ID" value="TGZ63718.1"/>
    <property type="molecule type" value="Genomic_DNA"/>
</dbReference>
<reference evidence="2 3" key="1">
    <citation type="journal article" date="2019" name="BMC Genomics">
        <title>New insights from Opisthorchis felineus genome: update on genomics of the epidemiologically important liver flukes.</title>
        <authorList>
            <person name="Ershov N.I."/>
            <person name="Mordvinov V.A."/>
            <person name="Prokhortchouk E.B."/>
            <person name="Pakharukova M.Y."/>
            <person name="Gunbin K.V."/>
            <person name="Ustyantsev K."/>
            <person name="Genaev M.A."/>
            <person name="Blinov A.G."/>
            <person name="Mazur A."/>
            <person name="Boulygina E."/>
            <person name="Tsygankova S."/>
            <person name="Khrameeva E."/>
            <person name="Chekanov N."/>
            <person name="Fan G."/>
            <person name="Xiao A."/>
            <person name="Zhang H."/>
            <person name="Xu X."/>
            <person name="Yang H."/>
            <person name="Solovyev V."/>
            <person name="Lee S.M."/>
            <person name="Liu X."/>
            <person name="Afonnikov D.A."/>
            <person name="Skryabin K.G."/>
        </authorList>
    </citation>
    <scope>NUCLEOTIDE SEQUENCE [LARGE SCALE GENOMIC DNA]</scope>
    <source>
        <strain evidence="2">AK-0245</strain>
        <tissue evidence="2">Whole organism</tissue>
    </source>
</reference>
<keyword evidence="1" id="KW-0472">Membrane</keyword>
<gene>
    <name evidence="2" type="ORF">CRM22_006766</name>
</gene>
<proteinExistence type="predicted"/>